<dbReference type="GO" id="GO:0005525">
    <property type="term" value="F:GTP binding"/>
    <property type="evidence" value="ECO:0007669"/>
    <property type="project" value="UniProtKB-KW"/>
</dbReference>
<evidence type="ECO:0000256" key="4">
    <source>
        <dbReference type="ARBA" id="ARBA00023134"/>
    </source>
</evidence>
<evidence type="ECO:0000256" key="3">
    <source>
        <dbReference type="ARBA" id="ARBA00022801"/>
    </source>
</evidence>
<organism evidence="6 7">
    <name type="scientific">Hepatospora eriocheir</name>
    <dbReference type="NCBI Taxonomy" id="1081669"/>
    <lineage>
        <taxon>Eukaryota</taxon>
        <taxon>Fungi</taxon>
        <taxon>Fungi incertae sedis</taxon>
        <taxon>Microsporidia</taxon>
        <taxon>Hepatosporidae</taxon>
        <taxon>Hepatospora</taxon>
    </lineage>
</organism>
<evidence type="ECO:0000256" key="5">
    <source>
        <dbReference type="RuleBase" id="RU365059"/>
    </source>
</evidence>
<keyword evidence="2 5" id="KW-0547">Nucleotide-binding</keyword>
<evidence type="ECO:0000313" key="6">
    <source>
        <dbReference type="EMBL" id="ORD97586.1"/>
    </source>
</evidence>
<dbReference type="SUPFAM" id="SSF52540">
    <property type="entry name" value="P-loop containing nucleoside triphosphate hydrolases"/>
    <property type="match status" value="1"/>
</dbReference>
<dbReference type="AlphaFoldDB" id="A0A1X0QCS5"/>
<comment type="function">
    <text evidence="5">Small GTPase required for proper nuclear import of RNA polymerase II and III (RNAPII and RNAPIII). May act at an RNAP assembly step prior to nuclear import.</text>
</comment>
<gene>
    <name evidence="6" type="primary">GPN3</name>
    <name evidence="6" type="ORF">HERIO_544</name>
</gene>
<dbReference type="PANTHER" id="PTHR21231:SF7">
    <property type="entry name" value="GPN-LOOP GTPASE 3"/>
    <property type="match status" value="1"/>
</dbReference>
<sequence length="245" mass="28028">MSTSIILVFGAAGAGKTTFCKKMKESLNYKLINIDPAQESQSNNITYDHDIVDYITVDEVMNEMDFGPNGGLFECLRQMVEALNEPSDFMNSLIEDDIYVVDCPGQIELFLHSEVMIDLIEFFKSKTQNILITYLIESSNFENDKILYSSLCSSISLSRFYLPVINILSKADQLKEEIDFDRIYSIEEFIKGKKTKFIQTCIDYVDMNGYGSYLPLNWTEPSSINLLSSQIDIILQRDDQIDNKN</sequence>
<name>A0A1X0QCS5_9MICR</name>
<keyword evidence="3 5" id="KW-0378">Hydrolase</keyword>
<dbReference type="InterPro" id="IPR004130">
    <property type="entry name" value="Gpn"/>
</dbReference>
<dbReference type="Gene3D" id="3.40.50.300">
    <property type="entry name" value="P-loop containing nucleotide triphosphate hydrolases"/>
    <property type="match status" value="1"/>
</dbReference>
<comment type="caution">
    <text evidence="6">The sequence shown here is derived from an EMBL/GenBank/DDBJ whole genome shotgun (WGS) entry which is preliminary data.</text>
</comment>
<protein>
    <recommendedName>
        <fullName evidence="5">GPN-loop GTPase 3</fullName>
    </recommendedName>
</protein>
<comment type="similarity">
    <text evidence="1 5">Belongs to the GPN-loop GTPase family.</text>
</comment>
<keyword evidence="7" id="KW-1185">Reference proteome</keyword>
<dbReference type="PANTHER" id="PTHR21231">
    <property type="entry name" value="XPA-BINDING PROTEIN 1-RELATED"/>
    <property type="match status" value="1"/>
</dbReference>
<evidence type="ECO:0000256" key="2">
    <source>
        <dbReference type="ARBA" id="ARBA00022741"/>
    </source>
</evidence>
<dbReference type="Proteomes" id="UP000192356">
    <property type="component" value="Unassembled WGS sequence"/>
</dbReference>
<dbReference type="GO" id="GO:0003924">
    <property type="term" value="F:GTPase activity"/>
    <property type="evidence" value="ECO:0007669"/>
    <property type="project" value="TreeGrafter"/>
</dbReference>
<dbReference type="OrthoDB" id="5839at2759"/>
<dbReference type="InterPro" id="IPR027417">
    <property type="entry name" value="P-loop_NTPase"/>
</dbReference>
<dbReference type="VEuPathDB" id="MicrosporidiaDB:A0H76_2007"/>
<dbReference type="EMBL" id="LVKB01000017">
    <property type="protein sequence ID" value="ORD97586.1"/>
    <property type="molecule type" value="Genomic_DNA"/>
</dbReference>
<evidence type="ECO:0000256" key="1">
    <source>
        <dbReference type="ARBA" id="ARBA00005290"/>
    </source>
</evidence>
<reference evidence="6 7" key="1">
    <citation type="journal article" date="2017" name="Environ. Microbiol.">
        <title>Decay of the glycolytic pathway and adaptation to intranuclear parasitism within Enterocytozoonidae microsporidia.</title>
        <authorList>
            <person name="Wiredu Boakye D."/>
            <person name="Jaroenlak P."/>
            <person name="Prachumwat A."/>
            <person name="Williams T.A."/>
            <person name="Bateman K.S."/>
            <person name="Itsathitphaisarn O."/>
            <person name="Sritunyalucksana K."/>
            <person name="Paszkiewicz K.H."/>
            <person name="Moore K.A."/>
            <person name="Stentiford G.D."/>
            <person name="Williams B.A."/>
        </authorList>
    </citation>
    <scope>NUCLEOTIDE SEQUENCE [LARGE SCALE GENOMIC DNA]</scope>
    <source>
        <strain evidence="6 7">GB1</strain>
    </source>
</reference>
<comment type="subunit">
    <text evidence="5">Binds to RNA polymerase II (RNAPII).</text>
</comment>
<accession>A0A1X0QCS5</accession>
<proteinExistence type="inferred from homology"/>
<dbReference type="Pfam" id="PF03029">
    <property type="entry name" value="ATP_bind_1"/>
    <property type="match status" value="1"/>
</dbReference>
<evidence type="ECO:0000313" key="7">
    <source>
        <dbReference type="Proteomes" id="UP000192356"/>
    </source>
</evidence>
<keyword evidence="4 5" id="KW-0342">GTP-binding</keyword>
<dbReference type="VEuPathDB" id="MicrosporidiaDB:HERIO_544"/>